<dbReference type="CDD" id="cd04301">
    <property type="entry name" value="NAT_SF"/>
    <property type="match status" value="1"/>
</dbReference>
<dbReference type="EC" id="2.3.1.48" evidence="2"/>
<evidence type="ECO:0000313" key="9">
    <source>
        <dbReference type="Proteomes" id="UP001162162"/>
    </source>
</evidence>
<keyword evidence="9" id="KW-1185">Reference proteome</keyword>
<organism evidence="8 9">
    <name type="scientific">Aromia moschata</name>
    <dbReference type="NCBI Taxonomy" id="1265417"/>
    <lineage>
        <taxon>Eukaryota</taxon>
        <taxon>Metazoa</taxon>
        <taxon>Ecdysozoa</taxon>
        <taxon>Arthropoda</taxon>
        <taxon>Hexapoda</taxon>
        <taxon>Insecta</taxon>
        <taxon>Pterygota</taxon>
        <taxon>Neoptera</taxon>
        <taxon>Endopterygota</taxon>
        <taxon>Coleoptera</taxon>
        <taxon>Polyphaga</taxon>
        <taxon>Cucujiformia</taxon>
        <taxon>Chrysomeloidea</taxon>
        <taxon>Cerambycidae</taxon>
        <taxon>Cerambycinae</taxon>
        <taxon>Callichromatini</taxon>
        <taxon>Aromia</taxon>
    </lineage>
</organism>
<reference evidence="8" key="1">
    <citation type="journal article" date="2023" name="Insect Mol. Biol.">
        <title>Genome sequencing provides insights into the evolution of gene families encoding plant cell wall-degrading enzymes in longhorned beetles.</title>
        <authorList>
            <person name="Shin N.R."/>
            <person name="Okamura Y."/>
            <person name="Kirsch R."/>
            <person name="Pauchet Y."/>
        </authorList>
    </citation>
    <scope>NUCLEOTIDE SEQUENCE</scope>
    <source>
        <strain evidence="8">AMC_N1</strain>
    </source>
</reference>
<sequence length="290" mass="34538">MNERDRNSGHVEAFRNLFCNSPKMTEDNSNSNDHPAERDEDMSPYRKPAASVISFKLIYSKDDLQSRKVIHFRPEMSHQVFGEDETIFGYRTLSITINYLHNSSRCFVDVLKEGILKSTPMPQLDDIMKCLEPWLPEKFTTEKEEFLKMIENERHDNMYGALLSEFKDKQECKVFPNQKVFADYKICICDMKNEEFKEFHKRFETYIVWFIDAANFIDLDDERWMLYYVYEEFQHPETKATYRTPVGYCSVYKFFAYPNNIRTRISQFFILPSHQRRGIGSSSTRPWLGI</sequence>
<evidence type="ECO:0000256" key="4">
    <source>
        <dbReference type="ARBA" id="ARBA00023315"/>
    </source>
</evidence>
<protein>
    <recommendedName>
        <fullName evidence="2">histone acetyltransferase</fullName>
        <ecNumber evidence="2">2.3.1.48</ecNumber>
    </recommendedName>
</protein>
<accession>A0AAV8ZAZ3</accession>
<evidence type="ECO:0000256" key="1">
    <source>
        <dbReference type="ARBA" id="ARBA00010543"/>
    </source>
</evidence>
<evidence type="ECO:0000256" key="5">
    <source>
        <dbReference type="ARBA" id="ARBA00048017"/>
    </source>
</evidence>
<dbReference type="InterPro" id="IPR017380">
    <property type="entry name" value="Hist_AcTrfase_B-typ_cat-su"/>
</dbReference>
<dbReference type="GO" id="GO:0005634">
    <property type="term" value="C:nucleus"/>
    <property type="evidence" value="ECO:0007669"/>
    <property type="project" value="InterPro"/>
</dbReference>
<dbReference type="Gene3D" id="3.90.360.10">
    <property type="entry name" value="Histone acetyl transferase 1 (HAT1), N-terminal domain"/>
    <property type="match status" value="1"/>
</dbReference>
<dbReference type="Proteomes" id="UP001162162">
    <property type="component" value="Unassembled WGS sequence"/>
</dbReference>
<dbReference type="AlphaFoldDB" id="A0AAV8ZAZ3"/>
<evidence type="ECO:0000256" key="3">
    <source>
        <dbReference type="ARBA" id="ARBA00022679"/>
    </source>
</evidence>
<dbReference type="InterPro" id="IPR019467">
    <property type="entry name" value="Hat1_N"/>
</dbReference>
<dbReference type="Gene3D" id="3.40.630.30">
    <property type="match status" value="1"/>
</dbReference>
<evidence type="ECO:0000256" key="6">
    <source>
        <dbReference type="SAM" id="MobiDB-lite"/>
    </source>
</evidence>
<evidence type="ECO:0000313" key="8">
    <source>
        <dbReference type="EMBL" id="KAJ8960557.1"/>
    </source>
</evidence>
<dbReference type="InterPro" id="IPR037113">
    <property type="entry name" value="Hat1_N_sf"/>
</dbReference>
<feature type="compositionally biased region" description="Basic and acidic residues" evidence="6">
    <location>
        <begin position="34"/>
        <end position="43"/>
    </location>
</feature>
<keyword evidence="3" id="KW-0808">Transferase</keyword>
<name>A0AAV8ZAZ3_9CUCU</name>
<dbReference type="GO" id="GO:0004402">
    <property type="term" value="F:histone acetyltransferase activity"/>
    <property type="evidence" value="ECO:0007669"/>
    <property type="project" value="InterPro"/>
</dbReference>
<dbReference type="SUPFAM" id="SSF55729">
    <property type="entry name" value="Acyl-CoA N-acyltransferases (Nat)"/>
    <property type="match status" value="1"/>
</dbReference>
<dbReference type="GO" id="GO:0000781">
    <property type="term" value="C:chromosome, telomeric region"/>
    <property type="evidence" value="ECO:0007669"/>
    <property type="project" value="GOC"/>
</dbReference>
<evidence type="ECO:0000256" key="2">
    <source>
        <dbReference type="ARBA" id="ARBA00013184"/>
    </source>
</evidence>
<dbReference type="InterPro" id="IPR016181">
    <property type="entry name" value="Acyl_CoA_acyltransferase"/>
</dbReference>
<feature type="domain" description="Histone acetyl transferase HAT1 N-terminal" evidence="7">
    <location>
        <begin position="49"/>
        <end position="212"/>
    </location>
</feature>
<comment type="similarity">
    <text evidence="1">Belongs to the HAT1 family.</text>
</comment>
<dbReference type="PANTHER" id="PTHR12046">
    <property type="entry name" value="HISTONE ACETYLTRANSFERASE TYPE B CATALYTIC SUBUNIT"/>
    <property type="match status" value="1"/>
</dbReference>
<feature type="region of interest" description="Disordered" evidence="6">
    <location>
        <begin position="21"/>
        <end position="43"/>
    </location>
</feature>
<gene>
    <name evidence="8" type="ORF">NQ318_013845</name>
</gene>
<proteinExistence type="inferred from homology"/>
<dbReference type="GO" id="GO:0031509">
    <property type="term" value="P:subtelomeric heterochromatin formation"/>
    <property type="evidence" value="ECO:0007669"/>
    <property type="project" value="InterPro"/>
</dbReference>
<evidence type="ECO:0000259" key="7">
    <source>
        <dbReference type="Pfam" id="PF10394"/>
    </source>
</evidence>
<keyword evidence="4" id="KW-0012">Acyltransferase</keyword>
<dbReference type="Pfam" id="PF10394">
    <property type="entry name" value="Hat1_N"/>
    <property type="match status" value="1"/>
</dbReference>
<dbReference type="EMBL" id="JAPWTK010000008">
    <property type="protein sequence ID" value="KAJ8960557.1"/>
    <property type="molecule type" value="Genomic_DNA"/>
</dbReference>
<comment type="catalytic activity">
    <reaction evidence="5">
        <text>L-lysyl-[protein] + acetyl-CoA = N(6)-acetyl-L-lysyl-[protein] + CoA + H(+)</text>
        <dbReference type="Rhea" id="RHEA:45948"/>
        <dbReference type="Rhea" id="RHEA-COMP:9752"/>
        <dbReference type="Rhea" id="RHEA-COMP:10731"/>
        <dbReference type="ChEBI" id="CHEBI:15378"/>
        <dbReference type="ChEBI" id="CHEBI:29969"/>
        <dbReference type="ChEBI" id="CHEBI:57287"/>
        <dbReference type="ChEBI" id="CHEBI:57288"/>
        <dbReference type="ChEBI" id="CHEBI:61930"/>
        <dbReference type="EC" id="2.3.1.48"/>
    </reaction>
</comment>
<feature type="compositionally biased region" description="Polar residues" evidence="6">
    <location>
        <begin position="21"/>
        <end position="33"/>
    </location>
</feature>
<comment type="caution">
    <text evidence="8">The sequence shown here is derived from an EMBL/GenBank/DDBJ whole genome shotgun (WGS) entry which is preliminary data.</text>
</comment>